<name>A0A7Z7NMR6_9BURK</name>
<gene>
    <name evidence="2" type="ORF">CBM2594_B10397</name>
</gene>
<dbReference type="EMBL" id="LT978514">
    <property type="protein sequence ID" value="SPC21293.1"/>
    <property type="molecule type" value="Genomic_DNA"/>
</dbReference>
<feature type="compositionally biased region" description="Polar residues" evidence="1">
    <location>
        <begin position="101"/>
        <end position="110"/>
    </location>
</feature>
<dbReference type="AlphaFoldDB" id="A0A7Z7NMR6"/>
<sequence>MLVRVKQRKLFRERERAATDWPNGYANFIDGHLNFLAFGEMCRTSHRSRDPDRQAVAPFLNRQSRTLPHDQPHQCRYEYKHRQSLFQHVSTSAPCCDRTRPNISQPGSRQRQAKKGRSKQPAQRTPQDQPQVSI</sequence>
<feature type="compositionally biased region" description="Polar residues" evidence="1">
    <location>
        <begin position="120"/>
        <end position="134"/>
    </location>
</feature>
<protein>
    <submittedName>
        <fullName evidence="2">Uncharacterized protein</fullName>
    </submittedName>
</protein>
<feature type="region of interest" description="Disordered" evidence="1">
    <location>
        <begin position="91"/>
        <end position="134"/>
    </location>
</feature>
<dbReference type="Proteomes" id="UP000257139">
    <property type="component" value="Chromosome CBM2594_b"/>
</dbReference>
<evidence type="ECO:0000313" key="3">
    <source>
        <dbReference type="Proteomes" id="UP000257139"/>
    </source>
</evidence>
<evidence type="ECO:0000313" key="2">
    <source>
        <dbReference type="EMBL" id="SPC21293.1"/>
    </source>
</evidence>
<reference evidence="2 3" key="1">
    <citation type="submission" date="2018-01" db="EMBL/GenBank/DDBJ databases">
        <authorList>
            <person name="Clerissi C."/>
        </authorList>
    </citation>
    <scope>NUCLEOTIDE SEQUENCE [LARGE SCALE GENOMIC DNA]</scope>
    <source>
        <strain evidence="2">Cupriavidus taiwanensis STM 6021</strain>
    </source>
</reference>
<proteinExistence type="predicted"/>
<accession>A0A7Z7NMR6</accession>
<organism evidence="2 3">
    <name type="scientific">Cupriavidus taiwanensis</name>
    <dbReference type="NCBI Taxonomy" id="164546"/>
    <lineage>
        <taxon>Bacteria</taxon>
        <taxon>Pseudomonadati</taxon>
        <taxon>Pseudomonadota</taxon>
        <taxon>Betaproteobacteria</taxon>
        <taxon>Burkholderiales</taxon>
        <taxon>Burkholderiaceae</taxon>
        <taxon>Cupriavidus</taxon>
    </lineage>
</organism>
<evidence type="ECO:0000256" key="1">
    <source>
        <dbReference type="SAM" id="MobiDB-lite"/>
    </source>
</evidence>